<dbReference type="OrthoDB" id="27842at2759"/>
<accession>R7U943</accession>
<dbReference type="InterPro" id="IPR006553">
    <property type="entry name" value="Leu-rich_rpt_Cys-con_subtyp"/>
</dbReference>
<dbReference type="Pfam" id="PF13516">
    <property type="entry name" value="LRR_6"/>
    <property type="match status" value="3"/>
</dbReference>
<dbReference type="Pfam" id="PF25372">
    <property type="entry name" value="DUF7885"/>
    <property type="match status" value="1"/>
</dbReference>
<dbReference type="OMA" id="SINLWYC"/>
<dbReference type="Gene3D" id="3.80.10.10">
    <property type="entry name" value="Ribonuclease Inhibitor"/>
    <property type="match status" value="4"/>
</dbReference>
<reference evidence="3 5" key="2">
    <citation type="journal article" date="2013" name="Nature">
        <title>Insights into bilaterian evolution from three spiralian genomes.</title>
        <authorList>
            <person name="Simakov O."/>
            <person name="Marletaz F."/>
            <person name="Cho S.J."/>
            <person name="Edsinger-Gonzales E."/>
            <person name="Havlak P."/>
            <person name="Hellsten U."/>
            <person name="Kuo D.H."/>
            <person name="Larsson T."/>
            <person name="Lv J."/>
            <person name="Arendt D."/>
            <person name="Savage R."/>
            <person name="Osoegawa K."/>
            <person name="de Jong P."/>
            <person name="Grimwood J."/>
            <person name="Chapman J.A."/>
            <person name="Shapiro H."/>
            <person name="Aerts A."/>
            <person name="Otillar R.P."/>
            <person name="Terry A.Y."/>
            <person name="Boore J.L."/>
            <person name="Grigoriev I.V."/>
            <person name="Lindberg D.R."/>
            <person name="Seaver E.C."/>
            <person name="Weisblat D.A."/>
            <person name="Putnam N.H."/>
            <person name="Rokhsar D.S."/>
        </authorList>
    </citation>
    <scope>NUCLEOTIDE SEQUENCE</scope>
    <source>
        <strain evidence="3 5">I ESC-2004</strain>
    </source>
</reference>
<dbReference type="InterPro" id="IPR057207">
    <property type="entry name" value="FBXL15_LRR"/>
</dbReference>
<dbReference type="EMBL" id="KB303857">
    <property type="protein sequence ID" value="ELU02661.1"/>
    <property type="molecule type" value="Genomic_DNA"/>
</dbReference>
<reference evidence="4" key="3">
    <citation type="submission" date="2015-06" db="UniProtKB">
        <authorList>
            <consortium name="EnsemblMetazoa"/>
        </authorList>
    </citation>
    <scope>IDENTIFICATION</scope>
</reference>
<dbReference type="SUPFAM" id="SSF81383">
    <property type="entry name" value="F-box domain"/>
    <property type="match status" value="1"/>
</dbReference>
<dbReference type="Proteomes" id="UP000014760">
    <property type="component" value="Unassembled WGS sequence"/>
</dbReference>
<dbReference type="EMBL" id="AMQN01001574">
    <property type="status" value="NOT_ANNOTATED_CDS"/>
    <property type="molecule type" value="Genomic_DNA"/>
</dbReference>
<evidence type="ECO:0000313" key="5">
    <source>
        <dbReference type="Proteomes" id="UP000014760"/>
    </source>
</evidence>
<evidence type="ECO:0000313" key="3">
    <source>
        <dbReference type="EMBL" id="ELU02661.1"/>
    </source>
</evidence>
<dbReference type="InterPro" id="IPR032675">
    <property type="entry name" value="LRR_dom_sf"/>
</dbReference>
<evidence type="ECO:0000256" key="1">
    <source>
        <dbReference type="ARBA" id="ARBA00022786"/>
    </source>
</evidence>
<organism evidence="3">
    <name type="scientific">Capitella teleta</name>
    <name type="common">Polychaete worm</name>
    <dbReference type="NCBI Taxonomy" id="283909"/>
    <lineage>
        <taxon>Eukaryota</taxon>
        <taxon>Metazoa</taxon>
        <taxon>Spiralia</taxon>
        <taxon>Lophotrochozoa</taxon>
        <taxon>Annelida</taxon>
        <taxon>Polychaeta</taxon>
        <taxon>Sedentaria</taxon>
        <taxon>Scolecida</taxon>
        <taxon>Capitellidae</taxon>
        <taxon>Capitella</taxon>
    </lineage>
</organism>
<dbReference type="PANTHER" id="PTHR13318">
    <property type="entry name" value="PARTNER OF PAIRED, ISOFORM B-RELATED"/>
    <property type="match status" value="1"/>
</dbReference>
<dbReference type="FunCoup" id="R7U943">
    <property type="interactions" value="21"/>
</dbReference>
<gene>
    <name evidence="3" type="ORF">CAPTEDRAFT_23170</name>
</gene>
<dbReference type="AlphaFoldDB" id="R7U943"/>
<dbReference type="InterPro" id="IPR001611">
    <property type="entry name" value="Leu-rich_rpt"/>
</dbReference>
<dbReference type="EnsemblMetazoa" id="CapteT23170">
    <property type="protein sequence ID" value="CapteP23170"/>
    <property type="gene ID" value="CapteG23170"/>
</dbReference>
<keyword evidence="5" id="KW-1185">Reference proteome</keyword>
<dbReference type="SUPFAM" id="SSF52047">
    <property type="entry name" value="RNI-like"/>
    <property type="match status" value="3"/>
</dbReference>
<reference evidence="5" key="1">
    <citation type="submission" date="2012-12" db="EMBL/GenBank/DDBJ databases">
        <authorList>
            <person name="Hellsten U."/>
            <person name="Grimwood J."/>
            <person name="Chapman J.A."/>
            <person name="Shapiro H."/>
            <person name="Aerts A."/>
            <person name="Otillar R.P."/>
            <person name="Terry A.Y."/>
            <person name="Boore J.L."/>
            <person name="Simakov O."/>
            <person name="Marletaz F."/>
            <person name="Cho S.-J."/>
            <person name="Edsinger-Gonzales E."/>
            <person name="Havlak P."/>
            <person name="Kuo D.-H."/>
            <person name="Larsson T."/>
            <person name="Lv J."/>
            <person name="Arendt D."/>
            <person name="Savage R."/>
            <person name="Osoegawa K."/>
            <person name="de Jong P."/>
            <person name="Lindberg D.R."/>
            <person name="Seaver E.C."/>
            <person name="Weisblat D.A."/>
            <person name="Putnam N.H."/>
            <person name="Grigoriev I.V."/>
            <person name="Rokhsar D.S."/>
        </authorList>
    </citation>
    <scope>NUCLEOTIDE SEQUENCE</scope>
    <source>
        <strain evidence="5">I ESC-2004</strain>
    </source>
</reference>
<name>R7U943_CAPTE</name>
<dbReference type="SMART" id="SM00367">
    <property type="entry name" value="LRR_CC"/>
    <property type="match status" value="10"/>
</dbReference>
<sequence length="575" mass="64111">RMSFQVVTHIMSFLSASDRKEASLVNRIWHEASTDPSLNRRTVHTYHSTYPDSKKWWIQMLNMKITNLVIDSLDTCFSVRSLVLGSCNQMTRKLLSLTLKGTDVSEKTFVTMLAGCRKLQHLDVSCCNSLFMTGALLSKDEDRERLAGVLDNVEEVNLSSLRYISDACFNRIMSLCPNIQKVHLNSNQIHFHSDIFYELDTPGRPFGNTSVLTFANLMAFMQIRSSQMHTLSLSRTSIHDEGLKRLVAVPGLSLKELNLVACRDISDDGVTELAKKQTALQVLDLSQCADVTDLSIGDVCQSISGLKRLVLNKCRRVTDMSAAKIRHLSELEHLDVSSCYTITSKGLILGLCKPNMRNIQELILNCLSCVNDTFIVELCACIPKLSILDVSSCGITDRSIHYISKYLCSLRVLRLAWCKDISDNGLMGIVDVDDPRLAEIGSRGSCGCTRKRQAPVILNLPKIANSTEPATDALAECDYKLHVRLHAKEKWLPISNIRTLQSLDLTSCHRVTDASITKVMTLPELRTIHLSMCPGVTDEGLRAIADNIPGLEELYLTQCTSISDAGVTYLSQRLY</sequence>
<feature type="non-terminal residue" evidence="3">
    <location>
        <position position="575"/>
    </location>
</feature>
<protein>
    <recommendedName>
        <fullName evidence="2">F-box/LRR-repeat protein 15-like leucin rich repeat domain-containing protein</fullName>
    </recommendedName>
</protein>
<dbReference type="GO" id="GO:0019005">
    <property type="term" value="C:SCF ubiquitin ligase complex"/>
    <property type="evidence" value="ECO:0007669"/>
    <property type="project" value="TreeGrafter"/>
</dbReference>
<dbReference type="InterPro" id="IPR036047">
    <property type="entry name" value="F-box-like_dom_sf"/>
</dbReference>
<feature type="non-terminal residue" evidence="3">
    <location>
        <position position="1"/>
    </location>
</feature>
<proteinExistence type="predicted"/>
<dbReference type="STRING" id="283909.R7U943"/>
<evidence type="ECO:0000259" key="2">
    <source>
        <dbReference type="Pfam" id="PF25372"/>
    </source>
</evidence>
<dbReference type="HOGENOM" id="CLU_026044_0_0_1"/>
<feature type="domain" description="F-box/LRR-repeat protein 15-like leucin rich repeat" evidence="2">
    <location>
        <begin position="487"/>
        <end position="570"/>
    </location>
</feature>
<evidence type="ECO:0000313" key="4">
    <source>
        <dbReference type="EnsemblMetazoa" id="CapteP23170"/>
    </source>
</evidence>
<keyword evidence="1" id="KW-0833">Ubl conjugation pathway</keyword>
<dbReference type="GO" id="GO:0031146">
    <property type="term" value="P:SCF-dependent proteasomal ubiquitin-dependent protein catabolic process"/>
    <property type="evidence" value="ECO:0007669"/>
    <property type="project" value="TreeGrafter"/>
</dbReference>